<dbReference type="SUPFAM" id="SSF51735">
    <property type="entry name" value="NAD(P)-binding Rossmann-fold domains"/>
    <property type="match status" value="1"/>
</dbReference>
<gene>
    <name evidence="3" type="ORF">I596_1285</name>
</gene>
<dbReference type="InterPro" id="IPR011032">
    <property type="entry name" value="GroES-like_sf"/>
</dbReference>
<dbReference type="Gene3D" id="3.90.180.10">
    <property type="entry name" value="Medium-chain alcohol dehydrogenases, catalytic domain"/>
    <property type="match status" value="1"/>
</dbReference>
<dbReference type="PANTHER" id="PTHR11695:SF294">
    <property type="entry name" value="RETICULON-4-INTERACTING PROTEIN 1, MITOCHONDRIAL"/>
    <property type="match status" value="1"/>
</dbReference>
<accession>A0A160DSQ2</accession>
<organism evidence="3 4">
    <name type="scientific">Dokdonella koreensis DS-123</name>
    <dbReference type="NCBI Taxonomy" id="1300342"/>
    <lineage>
        <taxon>Bacteria</taxon>
        <taxon>Pseudomonadati</taxon>
        <taxon>Pseudomonadota</taxon>
        <taxon>Gammaproteobacteria</taxon>
        <taxon>Lysobacterales</taxon>
        <taxon>Rhodanobacteraceae</taxon>
        <taxon>Dokdonella</taxon>
    </lineage>
</organism>
<name>A0A160DSQ2_9GAMM</name>
<evidence type="ECO:0000256" key="1">
    <source>
        <dbReference type="ARBA" id="ARBA00023002"/>
    </source>
</evidence>
<dbReference type="CDD" id="cd08267">
    <property type="entry name" value="MDR1"/>
    <property type="match status" value="1"/>
</dbReference>
<keyword evidence="4" id="KW-1185">Reference proteome</keyword>
<dbReference type="SMART" id="SM00829">
    <property type="entry name" value="PKS_ER"/>
    <property type="match status" value="1"/>
</dbReference>
<evidence type="ECO:0000259" key="2">
    <source>
        <dbReference type="SMART" id="SM00829"/>
    </source>
</evidence>
<sequence length="370" mass="39145">MTMTLRKRILVGLLALVLLALATLAVALSYESPCPAPAPPPAGGTPMQAVVHRCYGTADVLHLETIARPTPKDNEILVKVHAASVNPLDVHSTTGKPYIMRLSSGLGAPDNPRLGVDFAGTVEAVGTQVTRFKPGDAVFGGRNGALADYLVVREDRAVVPKPSNLSFEQAAALPIAAVTALQGLRDHGHLRPGHKVLINGASGGVGTVAVQIAKAYGAEVTGVCSTRNLDLVRSLGADHVIDYTQENFTEGGAQYDLILDNVGSHSLLDTRRALKPDGILVIVSGPKRDPWLGPLARVIQAALLAPFVDQEMTKFLAELTPADLAVLADLAQAGKLTPVIDRRYPLREAAEAIRYVETGRARGKVIVEMN</sequence>
<reference evidence="3 4" key="1">
    <citation type="submission" date="2016-04" db="EMBL/GenBank/DDBJ databases">
        <title>Complete genome sequence of Dokdonella koreensis DS-123T.</title>
        <authorList>
            <person name="Kim J.F."/>
            <person name="Lee H."/>
            <person name="Kwak M.-J."/>
        </authorList>
    </citation>
    <scope>NUCLEOTIDE SEQUENCE [LARGE SCALE GENOMIC DNA]</scope>
    <source>
        <strain evidence="3 4">DS-123</strain>
    </source>
</reference>
<dbReference type="Pfam" id="PF13602">
    <property type="entry name" value="ADH_zinc_N_2"/>
    <property type="match status" value="1"/>
</dbReference>
<evidence type="ECO:0000313" key="3">
    <source>
        <dbReference type="EMBL" id="ANB17315.1"/>
    </source>
</evidence>
<keyword evidence="1" id="KW-0560">Oxidoreductase</keyword>
<dbReference type="PATRIC" id="fig|1300342.3.peg.1253"/>
<dbReference type="EMBL" id="CP015249">
    <property type="protein sequence ID" value="ANB17315.1"/>
    <property type="molecule type" value="Genomic_DNA"/>
</dbReference>
<dbReference type="KEGG" id="dko:I596_1285"/>
<dbReference type="AlphaFoldDB" id="A0A160DSQ2"/>
<protein>
    <submittedName>
        <fullName evidence="3">Alcohol dehydrogenase zinc-binding domain protein</fullName>
    </submittedName>
</protein>
<dbReference type="GO" id="GO:0008270">
    <property type="term" value="F:zinc ion binding"/>
    <property type="evidence" value="ECO:0007669"/>
    <property type="project" value="InterPro"/>
</dbReference>
<dbReference type="GO" id="GO:0016491">
    <property type="term" value="F:oxidoreductase activity"/>
    <property type="evidence" value="ECO:0007669"/>
    <property type="project" value="UniProtKB-KW"/>
</dbReference>
<dbReference type="InterPro" id="IPR036291">
    <property type="entry name" value="NAD(P)-bd_dom_sf"/>
</dbReference>
<dbReference type="Proteomes" id="UP000076830">
    <property type="component" value="Chromosome"/>
</dbReference>
<feature type="domain" description="Enoyl reductase (ER)" evidence="2">
    <location>
        <begin position="56"/>
        <end position="367"/>
    </location>
</feature>
<dbReference type="STRING" id="1300342.I596_1285"/>
<dbReference type="InterPro" id="IPR020843">
    <property type="entry name" value="ER"/>
</dbReference>
<dbReference type="InterPro" id="IPR050700">
    <property type="entry name" value="YIM1/Zinc_Alcohol_DH_Fams"/>
</dbReference>
<dbReference type="Pfam" id="PF08240">
    <property type="entry name" value="ADH_N"/>
    <property type="match status" value="1"/>
</dbReference>
<dbReference type="InterPro" id="IPR002364">
    <property type="entry name" value="Quin_OxRdtase/zeta-crystal_CS"/>
</dbReference>
<dbReference type="SUPFAM" id="SSF50129">
    <property type="entry name" value="GroES-like"/>
    <property type="match status" value="1"/>
</dbReference>
<dbReference type="PROSITE" id="PS01162">
    <property type="entry name" value="QOR_ZETA_CRYSTAL"/>
    <property type="match status" value="1"/>
</dbReference>
<dbReference type="InterPro" id="IPR013154">
    <property type="entry name" value="ADH-like_N"/>
</dbReference>
<dbReference type="RefSeq" id="WP_223303926.1">
    <property type="nucleotide sequence ID" value="NZ_CP015249.1"/>
</dbReference>
<proteinExistence type="predicted"/>
<dbReference type="PANTHER" id="PTHR11695">
    <property type="entry name" value="ALCOHOL DEHYDROGENASE RELATED"/>
    <property type="match status" value="1"/>
</dbReference>
<evidence type="ECO:0000313" key="4">
    <source>
        <dbReference type="Proteomes" id="UP000076830"/>
    </source>
</evidence>
<dbReference type="Gene3D" id="3.40.50.720">
    <property type="entry name" value="NAD(P)-binding Rossmann-like Domain"/>
    <property type="match status" value="1"/>
</dbReference>